<dbReference type="GO" id="GO:0045944">
    <property type="term" value="P:positive regulation of transcription by RNA polymerase II"/>
    <property type="evidence" value="ECO:0007669"/>
    <property type="project" value="TreeGrafter"/>
</dbReference>
<evidence type="ECO:0000256" key="3">
    <source>
        <dbReference type="ARBA" id="ARBA00023163"/>
    </source>
</evidence>
<dbReference type="GO" id="GO:0005634">
    <property type="term" value="C:nucleus"/>
    <property type="evidence" value="ECO:0007669"/>
    <property type="project" value="UniProtKB-SubCell"/>
</dbReference>
<evidence type="ECO:0000313" key="6">
    <source>
        <dbReference type="EMBL" id="KAK5056835.1"/>
    </source>
</evidence>
<feature type="region of interest" description="Disordered" evidence="5">
    <location>
        <begin position="29"/>
        <end position="79"/>
    </location>
</feature>
<dbReference type="GO" id="GO:0000976">
    <property type="term" value="F:transcription cis-regulatory region binding"/>
    <property type="evidence" value="ECO:0007669"/>
    <property type="project" value="TreeGrafter"/>
</dbReference>
<dbReference type="Proteomes" id="UP001358417">
    <property type="component" value="Unassembled WGS sequence"/>
</dbReference>
<organism evidence="6 7">
    <name type="scientific">Exophiala bonariae</name>
    <dbReference type="NCBI Taxonomy" id="1690606"/>
    <lineage>
        <taxon>Eukaryota</taxon>
        <taxon>Fungi</taxon>
        <taxon>Dikarya</taxon>
        <taxon>Ascomycota</taxon>
        <taxon>Pezizomycotina</taxon>
        <taxon>Eurotiomycetes</taxon>
        <taxon>Chaetothyriomycetidae</taxon>
        <taxon>Chaetothyriales</taxon>
        <taxon>Herpotrichiellaceae</taxon>
        <taxon>Exophiala</taxon>
    </lineage>
</organism>
<dbReference type="EMBL" id="JAVRRD010000007">
    <property type="protein sequence ID" value="KAK5056835.1"/>
    <property type="molecule type" value="Genomic_DNA"/>
</dbReference>
<dbReference type="GO" id="GO:0008270">
    <property type="term" value="F:zinc ion binding"/>
    <property type="evidence" value="ECO:0007669"/>
    <property type="project" value="InterPro"/>
</dbReference>
<dbReference type="InterPro" id="IPR001138">
    <property type="entry name" value="Zn2Cys6_DnaBD"/>
</dbReference>
<reference evidence="6 7" key="1">
    <citation type="submission" date="2023-08" db="EMBL/GenBank/DDBJ databases">
        <title>Black Yeasts Isolated from many extreme environments.</title>
        <authorList>
            <person name="Coleine C."/>
            <person name="Stajich J.E."/>
            <person name="Selbmann L."/>
        </authorList>
    </citation>
    <scope>NUCLEOTIDE SEQUENCE [LARGE SCALE GENOMIC DNA]</scope>
    <source>
        <strain evidence="6 7">CCFEE 5792</strain>
    </source>
</reference>
<comment type="subcellular location">
    <subcellularLocation>
        <location evidence="1">Nucleus</location>
    </subcellularLocation>
</comment>
<dbReference type="RefSeq" id="XP_064708551.1">
    <property type="nucleotide sequence ID" value="XM_064855891.1"/>
</dbReference>
<protein>
    <recommendedName>
        <fullName evidence="8">Zn(2)-C6 fungal-type domain-containing protein</fullName>
    </recommendedName>
</protein>
<dbReference type="AlphaFoldDB" id="A0AAV9NG60"/>
<evidence type="ECO:0000256" key="5">
    <source>
        <dbReference type="SAM" id="MobiDB-lite"/>
    </source>
</evidence>
<keyword evidence="4" id="KW-0539">Nucleus</keyword>
<dbReference type="GO" id="GO:0000981">
    <property type="term" value="F:DNA-binding transcription factor activity, RNA polymerase II-specific"/>
    <property type="evidence" value="ECO:0007669"/>
    <property type="project" value="InterPro"/>
</dbReference>
<dbReference type="PANTHER" id="PTHR37534:SF7">
    <property type="entry name" value="TRANSCRIPTIONAL ACTIVATOR PROTEIN UGA3"/>
    <property type="match status" value="1"/>
</dbReference>
<evidence type="ECO:0000256" key="2">
    <source>
        <dbReference type="ARBA" id="ARBA00023015"/>
    </source>
</evidence>
<dbReference type="GeneID" id="89980514"/>
<keyword evidence="3" id="KW-0804">Transcription</keyword>
<feature type="compositionally biased region" description="Polar residues" evidence="5">
    <location>
        <begin position="63"/>
        <end position="75"/>
    </location>
</feature>
<sequence length="518" mass="57442">MDDDGRKKCGEESPICGECARLNLPCIPRNSAKATSDVPEASNEKSLPPAATHESPEVIKADTTPNSTDDAASSGRTDDQVSLEFTDWVALIDGEASSGLRERAHLGHSSALKVLPEARASDEDPAPVGTVPPVTLDYFSDFTTEALKDWTVGEKHLLNHYLQVVSRALVVVPDDVNPFLRVLIPMAFESTTVRHALIALSACHLYKVYPDFQRNLLFHRSMTLQGLKSDLDDPGSGPYSLAATLLLCLLEICDGTSRNWILHLHGAKALLANSPNHDPDVRSEFFTDLYDYLCCITAITSHRVPVRRSPRCISRESAHGKRGRTSIHPLYGVGEDIYRLITQINEWIRGYVALGSAAAMDESLKHNALELDQRLRRWTLNDDCIFDKELRELSAAADALRWAAVMRLSQATRRNPVPEAPTTLEVDKILSAMSQIRPGSHVETQLVFPLFMAGASSPDKASRLTVEYRLNVIECTKGFGNIVCAHKLLDEVWARANERQAVHWEVVMHQQFPDLVLL</sequence>
<keyword evidence="2" id="KW-0805">Transcription regulation</keyword>
<gene>
    <name evidence="6" type="ORF">LTR84_012367</name>
</gene>
<keyword evidence="7" id="KW-1185">Reference proteome</keyword>
<dbReference type="PANTHER" id="PTHR37534">
    <property type="entry name" value="TRANSCRIPTIONAL ACTIVATOR PROTEIN UGA3"/>
    <property type="match status" value="1"/>
</dbReference>
<dbReference type="Pfam" id="PF11951">
    <property type="entry name" value="Fungal_trans_2"/>
    <property type="match status" value="1"/>
</dbReference>
<dbReference type="CDD" id="cd00067">
    <property type="entry name" value="GAL4"/>
    <property type="match status" value="1"/>
</dbReference>
<proteinExistence type="predicted"/>
<evidence type="ECO:0000256" key="4">
    <source>
        <dbReference type="ARBA" id="ARBA00023242"/>
    </source>
</evidence>
<comment type="caution">
    <text evidence="6">The sequence shown here is derived from an EMBL/GenBank/DDBJ whole genome shotgun (WGS) entry which is preliminary data.</text>
</comment>
<dbReference type="InterPro" id="IPR021858">
    <property type="entry name" value="Fun_TF"/>
</dbReference>
<evidence type="ECO:0008006" key="8">
    <source>
        <dbReference type="Google" id="ProtNLM"/>
    </source>
</evidence>
<name>A0AAV9NG60_9EURO</name>
<evidence type="ECO:0000313" key="7">
    <source>
        <dbReference type="Proteomes" id="UP001358417"/>
    </source>
</evidence>
<accession>A0AAV9NG60</accession>
<evidence type="ECO:0000256" key="1">
    <source>
        <dbReference type="ARBA" id="ARBA00004123"/>
    </source>
</evidence>